<dbReference type="PANTHER" id="PTHR31182:SF17">
    <property type="entry name" value="EEIG1_EHBP1 PROTEIN AMINO-TERMINAL DOMAIN PROTEIN"/>
    <property type="match status" value="1"/>
</dbReference>
<dbReference type="OMA" id="QHDRAFV"/>
<dbReference type="AlphaFoldDB" id="A0A7N0V329"/>
<dbReference type="Gramene" id="Kaladp0095s0451.1.v1.1">
    <property type="protein sequence ID" value="Kaladp0095s0451.1.v1.1"/>
    <property type="gene ID" value="Kaladp0095s0451.v1.1"/>
</dbReference>
<dbReference type="EnsemblPlants" id="Kaladp0095s0451.1.v1.1">
    <property type="protein sequence ID" value="Kaladp0095s0451.1.v1.1"/>
    <property type="gene ID" value="Kaladp0095s0451.v1.1"/>
</dbReference>
<proteinExistence type="predicted"/>
<evidence type="ECO:0000313" key="2">
    <source>
        <dbReference type="EnsemblPlants" id="Kaladp0095s0451.1.v1.1"/>
    </source>
</evidence>
<feature type="region of interest" description="Disordered" evidence="1">
    <location>
        <begin position="252"/>
        <end position="274"/>
    </location>
</feature>
<dbReference type="PANTHER" id="PTHR31182">
    <property type="entry name" value="C2 NT-TYPE DOMAIN-CONTAINING PROTEIN"/>
    <property type="match status" value="1"/>
</dbReference>
<protein>
    <recommendedName>
        <fullName evidence="4">C2 NT-type domain-containing protein</fullName>
    </recommendedName>
</protein>
<name>A0A7N0V329_KALFE</name>
<reference evidence="2" key="1">
    <citation type="submission" date="2021-01" db="UniProtKB">
        <authorList>
            <consortium name="EnsemblPlants"/>
        </authorList>
    </citation>
    <scope>IDENTIFICATION</scope>
</reference>
<sequence length="538" mass="59904">MAIKLIPKKTEHRRRRFTVRIRPVKLEGGAVSEVGDSETTVLVETRLRFRGDKASLLSPRKEVRRASSERVVGKNGGAVSWAEEDGVLEKSCSEECEVEVLFAVLRKVDRKSEKWEEMGRVEMKIGELGKRKEMKTTMSWLPIRLRSDDGALSVAALTVAVGYEEEEGGEELGGDSAEKSKGGFFKRMMHRMPSMKSRKMTMNGGDVGPIHDSSELTRSASSPSLETQSPRKRLGFWKKGVLFSGSRRKIEPVAKKMDGGDESDAERPVSSSSAEIENGAWEVKVIVSRDGEAELRSSVAFASFDQCSEKVAGGGACSVIAAVVTHWLLSNTGRMPERDELDGLMVEGAAEWNKLGESEGHLGRFKDRHFDIETVVKAGIRPLRIEQDSSLVGFFCPEKFESLRGAVCVDGIWSDIESKPGVYIVSWNDHFCVLKVEDSACYLIDSLGERLVEACNQAFILKFDNSSVMHHRAKKRDKTTEPAAEEAKDGEEEEFFKRFLAAILVKDLEVKEEARAVGASDLHRRLQIDFQYITCILK</sequence>
<keyword evidence="3" id="KW-1185">Reference proteome</keyword>
<organism evidence="2 3">
    <name type="scientific">Kalanchoe fedtschenkoi</name>
    <name type="common">Lavender scallops</name>
    <name type="synonym">South American air plant</name>
    <dbReference type="NCBI Taxonomy" id="63787"/>
    <lineage>
        <taxon>Eukaryota</taxon>
        <taxon>Viridiplantae</taxon>
        <taxon>Streptophyta</taxon>
        <taxon>Embryophyta</taxon>
        <taxon>Tracheophyta</taxon>
        <taxon>Spermatophyta</taxon>
        <taxon>Magnoliopsida</taxon>
        <taxon>eudicotyledons</taxon>
        <taxon>Gunneridae</taxon>
        <taxon>Pentapetalae</taxon>
        <taxon>Saxifragales</taxon>
        <taxon>Crassulaceae</taxon>
        <taxon>Kalanchoe</taxon>
    </lineage>
</organism>
<feature type="compositionally biased region" description="Polar residues" evidence="1">
    <location>
        <begin position="216"/>
        <end position="228"/>
    </location>
</feature>
<evidence type="ECO:0000313" key="3">
    <source>
        <dbReference type="Proteomes" id="UP000594263"/>
    </source>
</evidence>
<evidence type="ECO:0000256" key="1">
    <source>
        <dbReference type="SAM" id="MobiDB-lite"/>
    </source>
</evidence>
<dbReference type="Proteomes" id="UP000594263">
    <property type="component" value="Unplaced"/>
</dbReference>
<feature type="region of interest" description="Disordered" evidence="1">
    <location>
        <begin position="197"/>
        <end position="230"/>
    </location>
</feature>
<accession>A0A7N0V329</accession>
<evidence type="ECO:0008006" key="4">
    <source>
        <dbReference type="Google" id="ProtNLM"/>
    </source>
</evidence>